<keyword evidence="2" id="KW-1185">Reference proteome</keyword>
<proteinExistence type="predicted"/>
<sequence length="104" mass="12117">MRAPRVAPRRRSGKRVRAEEAQRVYEFLWRAENRTKKGRVVIKRGAEFGGMRPETVARPWRRKNAEIGCHRRLRIPGALDNLLRAVVIETVNLVHIRWIVAGKV</sequence>
<evidence type="ECO:0000313" key="2">
    <source>
        <dbReference type="Proteomes" id="UP000694044"/>
    </source>
</evidence>
<organism evidence="1 2">
    <name type="scientific">Phytophthora pseudosyringae</name>
    <dbReference type="NCBI Taxonomy" id="221518"/>
    <lineage>
        <taxon>Eukaryota</taxon>
        <taxon>Sar</taxon>
        <taxon>Stramenopiles</taxon>
        <taxon>Oomycota</taxon>
        <taxon>Peronosporomycetes</taxon>
        <taxon>Peronosporales</taxon>
        <taxon>Peronosporaceae</taxon>
        <taxon>Phytophthora</taxon>
    </lineage>
</organism>
<dbReference type="EMBL" id="JAGDFM010000294">
    <property type="protein sequence ID" value="KAG7380421.1"/>
    <property type="molecule type" value="Genomic_DNA"/>
</dbReference>
<dbReference type="AlphaFoldDB" id="A0A8T1VH62"/>
<gene>
    <name evidence="1" type="ORF">PHYPSEUDO_007242</name>
</gene>
<name>A0A8T1VH62_9STRA</name>
<protein>
    <submittedName>
        <fullName evidence="1">Uncharacterized protein</fullName>
    </submittedName>
</protein>
<reference evidence="1" key="1">
    <citation type="submission" date="2021-02" db="EMBL/GenBank/DDBJ databases">
        <authorList>
            <person name="Palmer J.M."/>
        </authorList>
    </citation>
    <scope>NUCLEOTIDE SEQUENCE</scope>
    <source>
        <strain evidence="1">SCRP734</strain>
    </source>
</reference>
<dbReference type="Proteomes" id="UP000694044">
    <property type="component" value="Unassembled WGS sequence"/>
</dbReference>
<comment type="caution">
    <text evidence="1">The sequence shown here is derived from an EMBL/GenBank/DDBJ whole genome shotgun (WGS) entry which is preliminary data.</text>
</comment>
<evidence type="ECO:0000313" key="1">
    <source>
        <dbReference type="EMBL" id="KAG7380421.1"/>
    </source>
</evidence>
<accession>A0A8T1VH62</accession>